<dbReference type="SUPFAM" id="SSF54427">
    <property type="entry name" value="NTF2-like"/>
    <property type="match status" value="1"/>
</dbReference>
<evidence type="ECO:0000313" key="2">
    <source>
        <dbReference type="EMBL" id="WTS18052.1"/>
    </source>
</evidence>
<dbReference type="InterPro" id="IPR032710">
    <property type="entry name" value="NTF2-like_dom_sf"/>
</dbReference>
<proteinExistence type="predicted"/>
<gene>
    <name evidence="2" type="ORF">OHU69_47900</name>
</gene>
<dbReference type="InterPro" id="IPR037401">
    <property type="entry name" value="SnoaL-like"/>
</dbReference>
<dbReference type="EMBL" id="CP108195">
    <property type="protein sequence ID" value="WTS18052.1"/>
    <property type="molecule type" value="Genomic_DNA"/>
</dbReference>
<protein>
    <submittedName>
        <fullName evidence="2">Nuclear transport factor 2 family protein</fullName>
    </submittedName>
</protein>
<evidence type="ECO:0000259" key="1">
    <source>
        <dbReference type="Pfam" id="PF12680"/>
    </source>
</evidence>
<reference evidence="2" key="1">
    <citation type="submission" date="2022-10" db="EMBL/GenBank/DDBJ databases">
        <title>The complete genomes of actinobacterial strains from the NBC collection.</title>
        <authorList>
            <person name="Joergensen T.S."/>
            <person name="Alvarez Arevalo M."/>
            <person name="Sterndorff E.B."/>
            <person name="Faurdal D."/>
            <person name="Vuksanovic O."/>
            <person name="Mourched A.-S."/>
            <person name="Charusanti P."/>
            <person name="Shaw S."/>
            <person name="Blin K."/>
            <person name="Weber T."/>
        </authorList>
    </citation>
    <scope>NUCLEOTIDE SEQUENCE</scope>
    <source>
        <strain evidence="2">NBC_00119</strain>
    </source>
</reference>
<organism evidence="2">
    <name type="scientific">Streptomyces sp. NBC_00119</name>
    <dbReference type="NCBI Taxonomy" id="2975659"/>
    <lineage>
        <taxon>Bacteria</taxon>
        <taxon>Bacillati</taxon>
        <taxon>Actinomycetota</taxon>
        <taxon>Actinomycetes</taxon>
        <taxon>Kitasatosporales</taxon>
        <taxon>Streptomycetaceae</taxon>
        <taxon>Streptomyces</taxon>
    </lineage>
</organism>
<dbReference type="CDD" id="cd00531">
    <property type="entry name" value="NTF2_like"/>
    <property type="match status" value="1"/>
</dbReference>
<accession>A0AAU1ULD4</accession>
<dbReference type="Gene3D" id="3.10.450.50">
    <property type="match status" value="1"/>
</dbReference>
<dbReference type="AlphaFoldDB" id="A0AAU1ULD4"/>
<feature type="domain" description="SnoaL-like" evidence="1">
    <location>
        <begin position="7"/>
        <end position="116"/>
    </location>
</feature>
<dbReference type="Pfam" id="PF12680">
    <property type="entry name" value="SnoaL_2"/>
    <property type="match status" value="1"/>
</dbReference>
<name>A0AAU1ULD4_9ACTN</name>
<sequence>MATRDVVEQFLGLLAAGDPDGVAEIFADDIDWYVPGSAALPWTGQRSKRSEVADYLRTLGSNIVPDKNVDEVEALLIDGDHAILLGRFTRVAKSTGRTFAMPIAMHLQVAGDEIVTMHLYEDTLKVSEAFAE</sequence>